<gene>
    <name evidence="2" type="ORF">EC9_54660</name>
</gene>
<evidence type="ECO:0000256" key="1">
    <source>
        <dbReference type="SAM" id="Phobius"/>
    </source>
</evidence>
<dbReference type="AlphaFoldDB" id="A0A517M8N2"/>
<evidence type="ECO:0008006" key="4">
    <source>
        <dbReference type="Google" id="ProtNLM"/>
    </source>
</evidence>
<dbReference type="KEGG" id="ruv:EC9_54660"/>
<accession>A0A517M8N2</accession>
<dbReference type="OrthoDB" id="283083at2"/>
<organism evidence="2 3">
    <name type="scientific">Rosistilla ulvae</name>
    <dbReference type="NCBI Taxonomy" id="1930277"/>
    <lineage>
        <taxon>Bacteria</taxon>
        <taxon>Pseudomonadati</taxon>
        <taxon>Planctomycetota</taxon>
        <taxon>Planctomycetia</taxon>
        <taxon>Pirellulales</taxon>
        <taxon>Pirellulaceae</taxon>
        <taxon>Rosistilla</taxon>
    </lineage>
</organism>
<keyword evidence="1" id="KW-0472">Membrane</keyword>
<protein>
    <recommendedName>
        <fullName evidence="4">DUF4381 domain-containing protein</fullName>
    </recommendedName>
</protein>
<dbReference type="Pfam" id="PF14316">
    <property type="entry name" value="DUF4381"/>
    <property type="match status" value="1"/>
</dbReference>
<reference evidence="2 3" key="1">
    <citation type="submission" date="2019-02" db="EMBL/GenBank/DDBJ databases">
        <title>Deep-cultivation of Planctomycetes and their phenomic and genomic characterization uncovers novel biology.</title>
        <authorList>
            <person name="Wiegand S."/>
            <person name="Jogler M."/>
            <person name="Boedeker C."/>
            <person name="Pinto D."/>
            <person name="Vollmers J."/>
            <person name="Rivas-Marin E."/>
            <person name="Kohn T."/>
            <person name="Peeters S.H."/>
            <person name="Heuer A."/>
            <person name="Rast P."/>
            <person name="Oberbeckmann S."/>
            <person name="Bunk B."/>
            <person name="Jeske O."/>
            <person name="Meyerdierks A."/>
            <person name="Storesund J.E."/>
            <person name="Kallscheuer N."/>
            <person name="Luecker S."/>
            <person name="Lage O.M."/>
            <person name="Pohl T."/>
            <person name="Merkel B.J."/>
            <person name="Hornburger P."/>
            <person name="Mueller R.-W."/>
            <person name="Bruemmer F."/>
            <person name="Labrenz M."/>
            <person name="Spormann A.M."/>
            <person name="Op den Camp H."/>
            <person name="Overmann J."/>
            <person name="Amann R."/>
            <person name="Jetten M.S.M."/>
            <person name="Mascher T."/>
            <person name="Medema M.H."/>
            <person name="Devos D.P."/>
            <person name="Kaster A.-K."/>
            <person name="Ovreas L."/>
            <person name="Rohde M."/>
            <person name="Galperin M.Y."/>
            <person name="Jogler C."/>
        </authorList>
    </citation>
    <scope>NUCLEOTIDE SEQUENCE [LARGE SCALE GENOMIC DNA]</scope>
    <source>
        <strain evidence="2 3">EC9</strain>
    </source>
</reference>
<evidence type="ECO:0000313" key="2">
    <source>
        <dbReference type="EMBL" id="QDS91242.1"/>
    </source>
</evidence>
<sequence length="161" mass="17962">MDDATSLDRLHDIVVPPEVPWWPPAPGWYAVMILVAAGVLAIAYRAWRHWQANRYRRAALQELQSADSAAAISEILRRTSLAIQPRSEIADLVGDRWAAWLAEAAPLPMPPQVREQLASAIYRKSETTGELNSLREYASGWIQTHETPAATNSLPEDRHGC</sequence>
<dbReference type="Proteomes" id="UP000319557">
    <property type="component" value="Chromosome"/>
</dbReference>
<name>A0A517M8N2_9BACT</name>
<evidence type="ECO:0000313" key="3">
    <source>
        <dbReference type="Proteomes" id="UP000319557"/>
    </source>
</evidence>
<feature type="transmembrane region" description="Helical" evidence="1">
    <location>
        <begin position="27"/>
        <end position="47"/>
    </location>
</feature>
<dbReference type="EMBL" id="CP036261">
    <property type="protein sequence ID" value="QDS91242.1"/>
    <property type="molecule type" value="Genomic_DNA"/>
</dbReference>
<keyword evidence="1" id="KW-1133">Transmembrane helix</keyword>
<dbReference type="InterPro" id="IPR025489">
    <property type="entry name" value="DUF4381"/>
</dbReference>
<keyword evidence="1" id="KW-0812">Transmembrane</keyword>
<dbReference type="RefSeq" id="WP_145348911.1">
    <property type="nucleotide sequence ID" value="NZ_CP036261.1"/>
</dbReference>
<proteinExistence type="predicted"/>
<keyword evidence="3" id="KW-1185">Reference proteome</keyword>